<dbReference type="Pfam" id="PF00004">
    <property type="entry name" value="AAA"/>
    <property type="match status" value="1"/>
</dbReference>
<dbReference type="PANTHER" id="PTHR23076">
    <property type="entry name" value="METALLOPROTEASE M41 FTSH"/>
    <property type="match status" value="1"/>
</dbReference>
<dbReference type="GO" id="GO:0030163">
    <property type="term" value="P:protein catabolic process"/>
    <property type="evidence" value="ECO:0007669"/>
    <property type="project" value="TreeGrafter"/>
</dbReference>
<dbReference type="FunFam" id="1.10.8.60:FF:000001">
    <property type="entry name" value="ATP-dependent zinc metalloprotease FtsH"/>
    <property type="match status" value="1"/>
</dbReference>
<organism evidence="17">
    <name type="scientific">hydrocarbon metagenome</name>
    <dbReference type="NCBI Taxonomy" id="938273"/>
    <lineage>
        <taxon>unclassified sequences</taxon>
        <taxon>metagenomes</taxon>
        <taxon>ecological metagenomes</taxon>
    </lineage>
</organism>
<dbReference type="GO" id="GO:0051301">
    <property type="term" value="P:cell division"/>
    <property type="evidence" value="ECO:0007669"/>
    <property type="project" value="UniProtKB-KW"/>
</dbReference>
<dbReference type="Pfam" id="PF01434">
    <property type="entry name" value="Peptidase_M41"/>
    <property type="match status" value="1"/>
</dbReference>
<dbReference type="Gene3D" id="3.30.720.210">
    <property type="match status" value="1"/>
</dbReference>
<keyword evidence="11" id="KW-0067">ATP-binding</keyword>
<comment type="subcellular location">
    <subcellularLocation>
        <location evidence="2">Membrane</location>
    </subcellularLocation>
</comment>
<dbReference type="GO" id="GO:0004176">
    <property type="term" value="F:ATP-dependent peptidase activity"/>
    <property type="evidence" value="ECO:0007669"/>
    <property type="project" value="InterPro"/>
</dbReference>
<dbReference type="GO" id="GO:0005886">
    <property type="term" value="C:plasma membrane"/>
    <property type="evidence" value="ECO:0007669"/>
    <property type="project" value="TreeGrafter"/>
</dbReference>
<dbReference type="AlphaFoldDB" id="A0A0W8G587"/>
<evidence type="ECO:0000256" key="1">
    <source>
        <dbReference type="ARBA" id="ARBA00001947"/>
    </source>
</evidence>
<dbReference type="SMART" id="SM00382">
    <property type="entry name" value="AAA"/>
    <property type="match status" value="1"/>
</dbReference>
<dbReference type="PROSITE" id="PS00674">
    <property type="entry name" value="AAA"/>
    <property type="match status" value="1"/>
</dbReference>
<keyword evidence="9" id="KW-0378">Hydrolase</keyword>
<comment type="caution">
    <text evidence="17">The sequence shown here is derived from an EMBL/GenBank/DDBJ whole genome shotgun (WGS) entry which is preliminary data.</text>
</comment>
<keyword evidence="10" id="KW-0862">Zinc</keyword>
<sequence length="704" mass="77347">MAGLLSIFRSPFRGRPAPTGGKRGYLDEFPMDEKHFFPLPTFSFSSLPPDAPVARNRHPFYTDLALSRFGSIFTSRPSRRTWPSSQPKATEKPVKNMEKHHKFSIWYVIIAIWGVFLLNNLIVSSYGPKNMAYSDFLTALRGGEIVDVAITGDVISGTMRTMEKGDAHETRFVTRRVDPALSDELAKHNVTFRAQPESTFLRDIMSWVLPILLFFGIWYFMMQRMNPGGGVMAFGRNKAKLFAEKDIETRFTDVAGCDEAKEELKEIIDYLKEPERFQNLGGRMPKGVLLVGPPGTGKTLLARAVAGEAEVPFFSISGSEFVEMFVGVGAARVRELFTQAKEKAPCIIFIDELDAIGKARGMAVVGGHDEREQTLNQLLVEMDGFDPRVGVIIMAATNRPETLDPALLRAGRFDRQVLVDKPDVAGRLAILEVHAKNVKLGPDAELSTIAKKTPGFSGADLANAVNEAALLAARRGKQAVDMADLDEAVDRIVAGLEKKNRVINPKEKEIVAYHETGHALVARFTPGADKVHKISIVPRGIGALGYTQQLPTEDRYLMTKAELLGRIDVLLGGRAAEALIFGDVSTGAHNDLQRATDIARAMVSEYGMGETLGPATFPRQNRPVFLSPEQAPLAGREYSEATAARLDEEVKGILMDRMDHVSDLLAAKRPALERVARRLLDQEVLDDAQFEALLDAVPGPGPAA</sequence>
<evidence type="ECO:0000256" key="4">
    <source>
        <dbReference type="ARBA" id="ARBA00022475"/>
    </source>
</evidence>
<dbReference type="InterPro" id="IPR011546">
    <property type="entry name" value="Pept_M41_FtsH_extracell"/>
</dbReference>
<dbReference type="FunFam" id="3.40.50.300:FF:000001">
    <property type="entry name" value="ATP-dependent zinc metalloprotease FtsH"/>
    <property type="match status" value="1"/>
</dbReference>
<evidence type="ECO:0000256" key="2">
    <source>
        <dbReference type="ARBA" id="ARBA00004370"/>
    </source>
</evidence>
<dbReference type="InterPro" id="IPR005936">
    <property type="entry name" value="FtsH"/>
</dbReference>
<feature type="transmembrane region" description="Helical" evidence="15">
    <location>
        <begin position="204"/>
        <end position="222"/>
    </location>
</feature>
<dbReference type="InterPro" id="IPR027417">
    <property type="entry name" value="P-loop_NTPase"/>
</dbReference>
<keyword evidence="8" id="KW-0547">Nucleotide-binding</keyword>
<dbReference type="HAMAP" id="MF_01458">
    <property type="entry name" value="FtsH"/>
    <property type="match status" value="1"/>
</dbReference>
<dbReference type="InterPro" id="IPR003960">
    <property type="entry name" value="ATPase_AAA_CS"/>
</dbReference>
<dbReference type="InterPro" id="IPR003593">
    <property type="entry name" value="AAA+_ATPase"/>
</dbReference>
<dbReference type="SUPFAM" id="SSF140990">
    <property type="entry name" value="FtsH protease domain-like"/>
    <property type="match status" value="1"/>
</dbReference>
<evidence type="ECO:0000259" key="16">
    <source>
        <dbReference type="SMART" id="SM00382"/>
    </source>
</evidence>
<keyword evidence="6 15" id="KW-0812">Transmembrane</keyword>
<protein>
    <submittedName>
        <fullName evidence="17">Cell division protein ftsh</fullName>
    </submittedName>
</protein>
<proteinExistence type="inferred from homology"/>
<dbReference type="PANTHER" id="PTHR23076:SF97">
    <property type="entry name" value="ATP-DEPENDENT ZINC METALLOPROTEASE YME1L1"/>
    <property type="match status" value="1"/>
</dbReference>
<evidence type="ECO:0000256" key="5">
    <source>
        <dbReference type="ARBA" id="ARBA00022670"/>
    </source>
</evidence>
<dbReference type="Gene3D" id="1.10.8.60">
    <property type="match status" value="1"/>
</dbReference>
<keyword evidence="17" id="KW-0131">Cell cycle</keyword>
<evidence type="ECO:0000256" key="15">
    <source>
        <dbReference type="SAM" id="Phobius"/>
    </source>
</evidence>
<keyword evidence="7" id="KW-0479">Metal-binding</keyword>
<keyword evidence="17" id="KW-0132">Cell division</keyword>
<accession>A0A0W8G587</accession>
<dbReference type="InterPro" id="IPR037219">
    <property type="entry name" value="Peptidase_M41-like"/>
</dbReference>
<keyword evidence="13" id="KW-0482">Metalloprotease</keyword>
<evidence type="ECO:0000256" key="3">
    <source>
        <dbReference type="ARBA" id="ARBA00010044"/>
    </source>
</evidence>
<dbReference type="NCBIfam" id="TIGR01241">
    <property type="entry name" value="FtsH_fam"/>
    <property type="match status" value="1"/>
</dbReference>
<dbReference type="InterPro" id="IPR000642">
    <property type="entry name" value="Peptidase_M41"/>
</dbReference>
<dbReference type="FunFam" id="1.20.58.760:FF:000001">
    <property type="entry name" value="ATP-dependent zinc metalloprotease FtsH"/>
    <property type="match status" value="1"/>
</dbReference>
<evidence type="ECO:0000256" key="10">
    <source>
        <dbReference type="ARBA" id="ARBA00022833"/>
    </source>
</evidence>
<reference evidence="17" key="1">
    <citation type="journal article" date="2015" name="Proc. Natl. Acad. Sci. U.S.A.">
        <title>Networks of energetic and metabolic interactions define dynamics in microbial communities.</title>
        <authorList>
            <person name="Embree M."/>
            <person name="Liu J.K."/>
            <person name="Al-Bassam M.M."/>
            <person name="Zengler K."/>
        </authorList>
    </citation>
    <scope>NUCLEOTIDE SEQUENCE</scope>
</reference>
<evidence type="ECO:0000256" key="6">
    <source>
        <dbReference type="ARBA" id="ARBA00022692"/>
    </source>
</evidence>
<evidence type="ECO:0000256" key="11">
    <source>
        <dbReference type="ARBA" id="ARBA00022840"/>
    </source>
</evidence>
<dbReference type="Pfam" id="PF06480">
    <property type="entry name" value="FtsH_ext"/>
    <property type="match status" value="1"/>
</dbReference>
<dbReference type="EMBL" id="LNQE01000233">
    <property type="protein sequence ID" value="KUG28320.1"/>
    <property type="molecule type" value="Genomic_DNA"/>
</dbReference>
<evidence type="ECO:0000256" key="13">
    <source>
        <dbReference type="ARBA" id="ARBA00023049"/>
    </source>
</evidence>
<feature type="domain" description="AAA+ ATPase" evidence="16">
    <location>
        <begin position="284"/>
        <end position="423"/>
    </location>
</feature>
<evidence type="ECO:0000256" key="7">
    <source>
        <dbReference type="ARBA" id="ARBA00022723"/>
    </source>
</evidence>
<dbReference type="SUPFAM" id="SSF52540">
    <property type="entry name" value="P-loop containing nucleoside triphosphate hydrolases"/>
    <property type="match status" value="1"/>
</dbReference>
<evidence type="ECO:0000256" key="8">
    <source>
        <dbReference type="ARBA" id="ARBA00022741"/>
    </source>
</evidence>
<dbReference type="GO" id="GO:0005524">
    <property type="term" value="F:ATP binding"/>
    <property type="evidence" value="ECO:0007669"/>
    <property type="project" value="UniProtKB-KW"/>
</dbReference>
<dbReference type="Gene3D" id="3.40.50.300">
    <property type="entry name" value="P-loop containing nucleotide triphosphate hydrolases"/>
    <property type="match status" value="1"/>
</dbReference>
<feature type="transmembrane region" description="Helical" evidence="15">
    <location>
        <begin position="105"/>
        <end position="127"/>
    </location>
</feature>
<dbReference type="GO" id="GO:0006508">
    <property type="term" value="P:proteolysis"/>
    <property type="evidence" value="ECO:0007669"/>
    <property type="project" value="UniProtKB-KW"/>
</dbReference>
<evidence type="ECO:0000256" key="12">
    <source>
        <dbReference type="ARBA" id="ARBA00022989"/>
    </source>
</evidence>
<keyword evidence="5" id="KW-0645">Protease</keyword>
<dbReference type="GO" id="GO:0016887">
    <property type="term" value="F:ATP hydrolysis activity"/>
    <property type="evidence" value="ECO:0007669"/>
    <property type="project" value="InterPro"/>
</dbReference>
<dbReference type="InterPro" id="IPR041569">
    <property type="entry name" value="AAA_lid_3"/>
</dbReference>
<keyword evidence="12 15" id="KW-1133">Transmembrane helix</keyword>
<gene>
    <name evidence="17" type="ORF">ASZ90_001816</name>
</gene>
<comment type="cofactor">
    <cofactor evidence="1">
        <name>Zn(2+)</name>
        <dbReference type="ChEBI" id="CHEBI:29105"/>
    </cofactor>
</comment>
<keyword evidence="14 15" id="KW-0472">Membrane</keyword>
<dbReference type="CDD" id="cd19501">
    <property type="entry name" value="RecA-like_FtsH"/>
    <property type="match status" value="1"/>
</dbReference>
<comment type="similarity">
    <text evidence="3">In the C-terminal section; belongs to the peptidase M41 family.</text>
</comment>
<dbReference type="Gene3D" id="1.20.58.760">
    <property type="entry name" value="Peptidase M41"/>
    <property type="match status" value="1"/>
</dbReference>
<name>A0A0W8G587_9ZZZZ</name>
<dbReference type="Pfam" id="PF17862">
    <property type="entry name" value="AAA_lid_3"/>
    <property type="match status" value="1"/>
</dbReference>
<keyword evidence="4" id="KW-1003">Cell membrane</keyword>
<evidence type="ECO:0000313" key="17">
    <source>
        <dbReference type="EMBL" id="KUG28320.1"/>
    </source>
</evidence>
<dbReference type="InterPro" id="IPR003959">
    <property type="entry name" value="ATPase_AAA_core"/>
</dbReference>
<dbReference type="GO" id="GO:0004222">
    <property type="term" value="F:metalloendopeptidase activity"/>
    <property type="evidence" value="ECO:0007669"/>
    <property type="project" value="InterPro"/>
</dbReference>
<evidence type="ECO:0000256" key="9">
    <source>
        <dbReference type="ARBA" id="ARBA00022801"/>
    </source>
</evidence>
<dbReference type="GO" id="GO:0008270">
    <property type="term" value="F:zinc ion binding"/>
    <property type="evidence" value="ECO:0007669"/>
    <property type="project" value="InterPro"/>
</dbReference>
<evidence type="ECO:0000256" key="14">
    <source>
        <dbReference type="ARBA" id="ARBA00023136"/>
    </source>
</evidence>